<dbReference type="EMBL" id="KN124838">
    <property type="protein sequence ID" value="KFO20262.1"/>
    <property type="molecule type" value="Genomic_DNA"/>
</dbReference>
<keyword evidence="15" id="KW-1015">Disulfide bond</keyword>
<feature type="chain" id="PRO_5001871018" description="Lymphocyte activation gene 3 protein" evidence="27">
    <location>
        <begin position="20"/>
        <end position="873"/>
    </location>
</feature>
<feature type="region of interest" description="Disordered" evidence="25">
    <location>
        <begin position="825"/>
        <end position="854"/>
    </location>
</feature>
<dbReference type="GO" id="GO:0042289">
    <property type="term" value="F:MHC class II protein binding"/>
    <property type="evidence" value="ECO:0007669"/>
    <property type="project" value="UniProtKB-ARBA"/>
</dbReference>
<evidence type="ECO:0000256" key="5">
    <source>
        <dbReference type="ARBA" id="ARBA00022525"/>
    </source>
</evidence>
<dbReference type="PANTHER" id="PTHR11422">
    <property type="entry name" value="T-CELL SURFACE GLYCOPROTEIN CD4"/>
    <property type="match status" value="1"/>
</dbReference>
<evidence type="ECO:0000256" key="7">
    <source>
        <dbReference type="ARBA" id="ARBA00022692"/>
    </source>
</evidence>
<comment type="function">
    <text evidence="20">May function as a ligand for MHC class II (MHC-II) on antigen-presenting cells (APC), promoting APC activation/maturation and driving Th1 immune response.</text>
</comment>
<comment type="subunit">
    <text evidence="23">Interacts with MHC class II (MHC-II); selectively recognizes stable complexes of peptide and MHC-II. Interacts with FGL1 (via the Fibrinogen C-terminal domain).</text>
</comment>
<accession>A0A091CQ95</accession>
<keyword evidence="16" id="KW-0325">Glycoprotein</keyword>
<dbReference type="InterPro" id="IPR007110">
    <property type="entry name" value="Ig-like_dom"/>
</dbReference>
<dbReference type="FunFam" id="2.60.40.10:FF:001253">
    <property type="entry name" value="T-cell surface glycoprotein CD4"/>
    <property type="match status" value="1"/>
</dbReference>
<evidence type="ECO:0000256" key="12">
    <source>
        <dbReference type="ARBA" id="ARBA00023130"/>
    </source>
</evidence>
<evidence type="ECO:0000256" key="22">
    <source>
        <dbReference type="ARBA" id="ARBA00061264"/>
    </source>
</evidence>
<evidence type="ECO:0000256" key="1">
    <source>
        <dbReference type="ARBA" id="ARBA00004251"/>
    </source>
</evidence>
<evidence type="ECO:0000313" key="29">
    <source>
        <dbReference type="EMBL" id="KFO20262.1"/>
    </source>
</evidence>
<dbReference type="PROSITE" id="PS50835">
    <property type="entry name" value="IG_LIKE"/>
    <property type="match status" value="4"/>
</dbReference>
<dbReference type="Gene3D" id="2.60.40.10">
    <property type="entry name" value="Immunoglobulins"/>
    <property type="match status" value="6"/>
</dbReference>
<dbReference type="FunFam" id="2.60.40.10:FF:001105">
    <property type="entry name" value="T-cell surface glycoprotein CD4"/>
    <property type="match status" value="1"/>
</dbReference>
<evidence type="ECO:0000256" key="14">
    <source>
        <dbReference type="ARBA" id="ARBA00023139"/>
    </source>
</evidence>
<dbReference type="InterPro" id="IPR008424">
    <property type="entry name" value="Ig_C2-set"/>
</dbReference>
<comment type="function">
    <text evidence="21">Lymphocyte activation gene 3 protein: Inhibitory receptor on antigen activated T-cells. Delivers inhibitory signals upon binding to ligands, such as FGL1. FGL1 constitutes a major ligand of LAG3 and is responsible for LAG3 T-cell inhibitory function. Following TCR engagement, LAG3 associates with CD3-TCR in the immunological synapse and directly inhibits T-cell activation. May inhibit antigen-specific T-cell activation in synergy with PDCD1/PD-1, possibly by acting as a coreceptor for PDCD1/PD-1. Negatively regulates the proliferation, activation, effector function and homeostasis of both CD8(+) and CD4(+) T-cells. Also mediates immune tolerance: constitutively expressed on a subset of regulatory T-cells (Tregs) and contributes to their suppressive function. Also acts as a negative regulator of plasmacytoid dendritic cell (pDCs) activation. Binds MHC class II (MHC-II); the precise role of MHC-II-binding is however unclear.</text>
</comment>
<dbReference type="AlphaFoldDB" id="A0A091CQ95"/>
<dbReference type="STRING" id="885580.ENSFDAP00000019294"/>
<evidence type="ECO:0000256" key="15">
    <source>
        <dbReference type="ARBA" id="ARBA00023157"/>
    </source>
</evidence>
<name>A0A091CQ95_FUKDA</name>
<dbReference type="FunFam" id="2.60.40.10:FF:002440">
    <property type="entry name" value="Lymphocyte activation gene 3 protein"/>
    <property type="match status" value="1"/>
</dbReference>
<evidence type="ECO:0000256" key="21">
    <source>
        <dbReference type="ARBA" id="ARBA00059221"/>
    </source>
</evidence>
<dbReference type="InterPro" id="IPR036179">
    <property type="entry name" value="Ig-like_dom_sf"/>
</dbReference>
<keyword evidence="7 26" id="KW-0812">Transmembrane</keyword>
<keyword evidence="4" id="KW-1003">Cell membrane</keyword>
<dbReference type="SUPFAM" id="SSF48726">
    <property type="entry name" value="Immunoglobulin"/>
    <property type="match status" value="5"/>
</dbReference>
<keyword evidence="18" id="KW-0393">Immunoglobulin domain</keyword>
<keyword evidence="12" id="KW-1064">Adaptive immunity</keyword>
<dbReference type="GO" id="GO:0015026">
    <property type="term" value="F:coreceptor activity"/>
    <property type="evidence" value="ECO:0007669"/>
    <property type="project" value="InterPro"/>
</dbReference>
<keyword evidence="8 27" id="KW-0732">Signal</keyword>
<dbReference type="Pfam" id="PF05790">
    <property type="entry name" value="C2-set"/>
    <property type="match status" value="2"/>
</dbReference>
<dbReference type="GO" id="GO:0002250">
    <property type="term" value="P:adaptive immune response"/>
    <property type="evidence" value="ECO:0007669"/>
    <property type="project" value="UniProtKB-KW"/>
</dbReference>
<dbReference type="InterPro" id="IPR000973">
    <property type="entry name" value="CD4"/>
</dbReference>
<evidence type="ECO:0000256" key="18">
    <source>
        <dbReference type="ARBA" id="ARBA00023319"/>
    </source>
</evidence>
<keyword evidence="14" id="KW-0564">Palmitate</keyword>
<evidence type="ECO:0000256" key="27">
    <source>
        <dbReference type="SAM" id="SignalP"/>
    </source>
</evidence>
<feature type="domain" description="Ig-like" evidence="28">
    <location>
        <begin position="411"/>
        <end position="510"/>
    </location>
</feature>
<feature type="region of interest" description="Disordered" evidence="25">
    <location>
        <begin position="55"/>
        <end position="86"/>
    </location>
</feature>
<evidence type="ECO:0000256" key="26">
    <source>
        <dbReference type="SAM" id="Phobius"/>
    </source>
</evidence>
<evidence type="ECO:0000256" key="10">
    <source>
        <dbReference type="ARBA" id="ARBA00022859"/>
    </source>
</evidence>
<evidence type="ECO:0000256" key="17">
    <source>
        <dbReference type="ARBA" id="ARBA00023288"/>
    </source>
</evidence>
<evidence type="ECO:0000259" key="28">
    <source>
        <dbReference type="PROSITE" id="PS50835"/>
    </source>
</evidence>
<feature type="transmembrane region" description="Helical" evidence="26">
    <location>
        <begin position="787"/>
        <end position="810"/>
    </location>
</feature>
<evidence type="ECO:0000256" key="16">
    <source>
        <dbReference type="ARBA" id="ARBA00023180"/>
    </source>
</evidence>
<dbReference type="InterPro" id="IPR003598">
    <property type="entry name" value="Ig_sub2"/>
</dbReference>
<evidence type="ECO:0000256" key="20">
    <source>
        <dbReference type="ARBA" id="ARBA00057112"/>
    </source>
</evidence>
<feature type="domain" description="Ig-like" evidence="28">
    <location>
        <begin position="243"/>
        <end position="326"/>
    </location>
</feature>
<feature type="domain" description="Ig-like" evidence="28">
    <location>
        <begin position="713"/>
        <end position="776"/>
    </location>
</feature>
<dbReference type="Pfam" id="PF07686">
    <property type="entry name" value="V-set"/>
    <property type="match status" value="1"/>
</dbReference>
<evidence type="ECO:0000256" key="4">
    <source>
        <dbReference type="ARBA" id="ARBA00022475"/>
    </source>
</evidence>
<evidence type="ECO:0000313" key="30">
    <source>
        <dbReference type="Proteomes" id="UP000028990"/>
    </source>
</evidence>
<evidence type="ECO:0000256" key="8">
    <source>
        <dbReference type="ARBA" id="ARBA00022729"/>
    </source>
</evidence>
<comment type="subcellular location">
    <subcellularLocation>
        <location evidence="1">Cell membrane</location>
        <topology evidence="1">Single-pass type I membrane protein</topology>
    </subcellularLocation>
    <subcellularLocation>
        <location evidence="2">Secreted</location>
    </subcellularLocation>
</comment>
<dbReference type="InterPro" id="IPR013106">
    <property type="entry name" value="Ig_V-set"/>
</dbReference>
<dbReference type="GO" id="GO:0009986">
    <property type="term" value="C:cell surface"/>
    <property type="evidence" value="ECO:0007669"/>
    <property type="project" value="UniProtKB-ARBA"/>
</dbReference>
<dbReference type="PRINTS" id="PR00692">
    <property type="entry name" value="CD4TCANTIGEN"/>
</dbReference>
<evidence type="ECO:0000256" key="23">
    <source>
        <dbReference type="ARBA" id="ARBA00065545"/>
    </source>
</evidence>
<feature type="domain" description="Ig-like" evidence="28">
    <location>
        <begin position="166"/>
        <end position="237"/>
    </location>
</feature>
<feature type="signal peptide" evidence="27">
    <location>
        <begin position="1"/>
        <end position="19"/>
    </location>
</feature>
<dbReference type="GO" id="GO:0005886">
    <property type="term" value="C:plasma membrane"/>
    <property type="evidence" value="ECO:0007669"/>
    <property type="project" value="UniProtKB-SubCell"/>
</dbReference>
<evidence type="ECO:0000256" key="24">
    <source>
        <dbReference type="ARBA" id="ARBA00067553"/>
    </source>
</evidence>
<keyword evidence="11 26" id="KW-1133">Transmembrane helix</keyword>
<dbReference type="PANTHER" id="PTHR11422:SF0">
    <property type="entry name" value="T-CELL SURFACE GLYCOPROTEIN CD4"/>
    <property type="match status" value="1"/>
</dbReference>
<dbReference type="InterPro" id="IPR013783">
    <property type="entry name" value="Ig-like_fold"/>
</dbReference>
<comment type="similarity">
    <text evidence="22">Belongs to the LAG3 family.</text>
</comment>
<evidence type="ECO:0000256" key="2">
    <source>
        <dbReference type="ARBA" id="ARBA00004613"/>
    </source>
</evidence>
<dbReference type="SMART" id="SM00409">
    <property type="entry name" value="IG"/>
    <property type="match status" value="6"/>
</dbReference>
<evidence type="ECO:0000256" key="19">
    <source>
        <dbReference type="ARBA" id="ARBA00029974"/>
    </source>
</evidence>
<keyword evidence="17" id="KW-0449">Lipoprotein</keyword>
<dbReference type="SMART" id="SM00406">
    <property type="entry name" value="IGv"/>
    <property type="match status" value="1"/>
</dbReference>
<dbReference type="eggNOG" id="ENOG502S0W5">
    <property type="taxonomic scope" value="Eukaryota"/>
</dbReference>
<proteinExistence type="inferred from homology"/>
<organism evidence="29 30">
    <name type="scientific">Fukomys damarensis</name>
    <name type="common">Damaraland mole rat</name>
    <name type="synonym">Cryptomys damarensis</name>
    <dbReference type="NCBI Taxonomy" id="885580"/>
    <lineage>
        <taxon>Eukaryota</taxon>
        <taxon>Metazoa</taxon>
        <taxon>Chordata</taxon>
        <taxon>Craniata</taxon>
        <taxon>Vertebrata</taxon>
        <taxon>Euteleostomi</taxon>
        <taxon>Mammalia</taxon>
        <taxon>Eutheria</taxon>
        <taxon>Euarchontoglires</taxon>
        <taxon>Glires</taxon>
        <taxon>Rodentia</taxon>
        <taxon>Hystricomorpha</taxon>
        <taxon>Bathyergidae</taxon>
        <taxon>Fukomys</taxon>
    </lineage>
</organism>
<dbReference type="SMART" id="SM00408">
    <property type="entry name" value="IGc2"/>
    <property type="match status" value="3"/>
</dbReference>
<keyword evidence="9" id="KW-0677">Repeat</keyword>
<keyword evidence="30" id="KW-1185">Reference proteome</keyword>
<dbReference type="InterPro" id="IPR021963">
    <property type="entry name" value="Tcell_CD4_Cterm"/>
</dbReference>
<sequence>MRLLGLVLLQLLWVAPVEAPGPRKDVPVVWAQEGTPVQLPCTPTFPLHDDPSLLRRGGVTWQHQPDSPGQGPPGIRGAPGSPSWERPVEVGRAGWAAVILCSSVLGEVNGSASPQRGLETWRSQENWRQGLLGVHFNTSGSELHWRREEKALVASPVGPLRTSDWVILNCSFSRPDRPASVHWFRGAGRVPVQESLHHHLAEGFLFLPQVSPADSGIWGCTLTYRDGFEVQITHNLTVRGLEPPAPLMVYAGAGSKVELPCHLPPAVATQSSLVAKWAPPGGGADILVAGDNGNFTLRLEAVSLAQAGTYICRIHLQGQQLCATVTLAVITVTPKSSGSPGSSGKLMCEVTPASGQERFVWRPLDRWSTRSSPGPWLEMPEAQLLSQPWQCQLHQEERLLGTAVYVPESSPVVTQGKEVRLGKEGGTVELPCTVSEKQKMDFSWKFPNETKILGKQRTYLTRGKTHLSDRIDSRSSQWDQGSFPLIIRKLEVRDSGTYICDVATKKMVVDLLVFRLSPSSGTRLLQGQTLTLALEGPEGSSPSVQFTGPSGQVTSGKKAISVPMVGLQHSGTWKCTVSQAQKQLQWDIHVMVLDFLKSSSTAYRKEGEALELSFPLTFEDEALVGELSWRADRALSSQVWVSFSVENRKVTVQAAAQDPKLQVAEKTPLCLTLSKALLQHAGSGNLTLTLAGGLKLCQEVHLVVMRVSQLQNSLVCEVQGPTSPTMELSWERSNQKSQVQAVEKKQVQVSAPEAGTWRCFLRDRNKVLLESEVDVVSRGLHQDHSTFLAIVVGSTAGCVLLTVLCIFCCVRCRHQRIGLLPAEGEAGRSSQTDLPLGARDPHKSPPVLGQRRAEQMSQIKRLLSEKKTCQCSQ</sequence>
<gene>
    <name evidence="29" type="ORF">H920_18379</name>
</gene>
<evidence type="ECO:0000256" key="11">
    <source>
        <dbReference type="ARBA" id="ARBA00022989"/>
    </source>
</evidence>
<dbReference type="Gene3D" id="1.20.5.900">
    <property type="entry name" value="transmembrane domain of human cd4"/>
    <property type="match status" value="2"/>
</dbReference>
<dbReference type="Pfam" id="PF12104">
    <property type="entry name" value="Tcell_CD4_C"/>
    <property type="match status" value="1"/>
</dbReference>
<keyword evidence="10" id="KW-0391">Immunity</keyword>
<keyword evidence="13 26" id="KW-0472">Membrane</keyword>
<evidence type="ECO:0000256" key="25">
    <source>
        <dbReference type="SAM" id="MobiDB-lite"/>
    </source>
</evidence>
<evidence type="ECO:0000256" key="6">
    <source>
        <dbReference type="ARBA" id="ARBA00022553"/>
    </source>
</evidence>
<dbReference type="InterPro" id="IPR015274">
    <property type="entry name" value="CD4-extracel"/>
</dbReference>
<dbReference type="GO" id="GO:0005576">
    <property type="term" value="C:extracellular region"/>
    <property type="evidence" value="ECO:0007669"/>
    <property type="project" value="UniProtKB-SubCell"/>
</dbReference>
<evidence type="ECO:0000256" key="9">
    <source>
        <dbReference type="ARBA" id="ARBA00022737"/>
    </source>
</evidence>
<dbReference type="Pfam" id="PF09191">
    <property type="entry name" value="CD4-extracel"/>
    <property type="match status" value="1"/>
</dbReference>
<reference evidence="29 30" key="1">
    <citation type="submission" date="2013-11" db="EMBL/GenBank/DDBJ databases">
        <title>The Damaraland mole rat (Fukomys damarensis) genome and evolution of African mole rats.</title>
        <authorList>
            <person name="Gladyshev V.N."/>
            <person name="Fang X."/>
        </authorList>
    </citation>
    <scope>NUCLEOTIDE SEQUENCE [LARGE SCALE GENOMIC DNA]</scope>
    <source>
        <tissue evidence="29">Liver</tissue>
    </source>
</reference>
<dbReference type="InterPro" id="IPR003599">
    <property type="entry name" value="Ig_sub"/>
</dbReference>
<protein>
    <recommendedName>
        <fullName evidence="24">Lymphocyte activation gene 3 protein</fullName>
    </recommendedName>
    <alternativeName>
        <fullName evidence="19">T-cell surface antigen T4/Leu-3</fullName>
    </alternativeName>
    <alternativeName>
        <fullName evidence="3">T-cell surface glycoprotein CD4</fullName>
    </alternativeName>
</protein>
<keyword evidence="5" id="KW-0964">Secreted</keyword>
<dbReference type="Proteomes" id="UP000028990">
    <property type="component" value="Unassembled WGS sequence"/>
</dbReference>
<dbReference type="GO" id="GO:0007155">
    <property type="term" value="P:cell adhesion"/>
    <property type="evidence" value="ECO:0007669"/>
    <property type="project" value="InterPro"/>
</dbReference>
<evidence type="ECO:0000256" key="3">
    <source>
        <dbReference type="ARBA" id="ARBA00016522"/>
    </source>
</evidence>
<evidence type="ECO:0000256" key="13">
    <source>
        <dbReference type="ARBA" id="ARBA00023136"/>
    </source>
</evidence>
<keyword evidence="6" id="KW-0597">Phosphoprotein</keyword>